<dbReference type="InterPro" id="IPR027417">
    <property type="entry name" value="P-loop_NTPase"/>
</dbReference>
<keyword evidence="12" id="KW-1185">Reference proteome</keyword>
<dbReference type="OrthoDB" id="9794577at2"/>
<evidence type="ECO:0000313" key="12">
    <source>
        <dbReference type="Proteomes" id="UP000278746"/>
    </source>
</evidence>
<evidence type="ECO:0000256" key="9">
    <source>
        <dbReference type="SAM" id="MobiDB-lite"/>
    </source>
</evidence>
<dbReference type="Proteomes" id="UP000278746">
    <property type="component" value="Unassembled WGS sequence"/>
</dbReference>
<dbReference type="GO" id="GO:0004715">
    <property type="term" value="F:non-membrane spanning protein tyrosine kinase activity"/>
    <property type="evidence" value="ECO:0007669"/>
    <property type="project" value="UniProtKB-EC"/>
</dbReference>
<feature type="compositionally biased region" description="Basic and acidic residues" evidence="9">
    <location>
        <begin position="1"/>
        <end position="15"/>
    </location>
</feature>
<gene>
    <name evidence="11" type="ORF">EBO34_13610</name>
</gene>
<dbReference type="InterPro" id="IPR050445">
    <property type="entry name" value="Bact_polysacc_biosynth/exp"/>
</dbReference>
<evidence type="ECO:0000256" key="6">
    <source>
        <dbReference type="ARBA" id="ARBA00022840"/>
    </source>
</evidence>
<dbReference type="InterPro" id="IPR005702">
    <property type="entry name" value="Wzc-like_C"/>
</dbReference>
<evidence type="ECO:0000256" key="8">
    <source>
        <dbReference type="ARBA" id="ARBA00051245"/>
    </source>
</evidence>
<dbReference type="InterPro" id="IPR025669">
    <property type="entry name" value="AAA_dom"/>
</dbReference>
<sequence length="246" mass="27382">MKHRDKTERGVEALARKRKSNQLTDKQRSLISHHAQKSPVTEQFRTLRTNIQFSSIDKVVKKILISSSGPAEGKSTVIANLGVVMAQQGKRVLLIDSDLRKPTVHFTFQLENTFGLTSVLTRAESFESAVQETAVENLEVLTSGPVPPNPSELIGSRSMELFLSQIEKDYDYILFDAPPINVVTDGQILATKTDGVVLVIRSGKTEKEAAIKAVELLKKTNSNIIGTVLNDREMKEDTYYYYAEGK</sequence>
<dbReference type="Gene3D" id="3.40.50.300">
    <property type="entry name" value="P-loop containing nucleotide triphosphate hydrolases"/>
    <property type="match status" value="1"/>
</dbReference>
<evidence type="ECO:0000256" key="2">
    <source>
        <dbReference type="ARBA" id="ARBA00011903"/>
    </source>
</evidence>
<dbReference type="GO" id="GO:0005524">
    <property type="term" value="F:ATP binding"/>
    <property type="evidence" value="ECO:0007669"/>
    <property type="project" value="UniProtKB-KW"/>
</dbReference>
<keyword evidence="7" id="KW-0829">Tyrosine-protein kinase</keyword>
<feature type="domain" description="AAA" evidence="10">
    <location>
        <begin position="67"/>
        <end position="208"/>
    </location>
</feature>
<dbReference type="CDD" id="cd05387">
    <property type="entry name" value="BY-kinase"/>
    <property type="match status" value="1"/>
</dbReference>
<dbReference type="RefSeq" id="WP_122899455.1">
    <property type="nucleotide sequence ID" value="NZ_RHIB01000002.1"/>
</dbReference>
<dbReference type="PANTHER" id="PTHR32309:SF13">
    <property type="entry name" value="FERRIC ENTEROBACTIN TRANSPORT PROTEIN FEPE"/>
    <property type="match status" value="1"/>
</dbReference>
<evidence type="ECO:0000259" key="10">
    <source>
        <dbReference type="Pfam" id="PF13614"/>
    </source>
</evidence>
<keyword evidence="5 11" id="KW-0418">Kinase</keyword>
<evidence type="ECO:0000256" key="4">
    <source>
        <dbReference type="ARBA" id="ARBA00022741"/>
    </source>
</evidence>
<reference evidence="11 12" key="1">
    <citation type="submission" date="2018-10" db="EMBL/GenBank/DDBJ databases">
        <title>Bacillus Keqinensis sp. nov., a moderately halophilic bacterium isolated from a saline-alkaline lake.</title>
        <authorList>
            <person name="Wang H."/>
        </authorList>
    </citation>
    <scope>NUCLEOTIDE SEQUENCE [LARGE SCALE GENOMIC DNA]</scope>
    <source>
        <strain evidence="11 12">KQ-3</strain>
    </source>
</reference>
<dbReference type="AlphaFoldDB" id="A0A3M7TQJ9"/>
<feature type="region of interest" description="Disordered" evidence="9">
    <location>
        <begin position="1"/>
        <end position="36"/>
    </location>
</feature>
<evidence type="ECO:0000256" key="1">
    <source>
        <dbReference type="ARBA" id="ARBA00007316"/>
    </source>
</evidence>
<evidence type="ECO:0000256" key="3">
    <source>
        <dbReference type="ARBA" id="ARBA00022679"/>
    </source>
</evidence>
<dbReference type="EMBL" id="RHIB01000002">
    <property type="protein sequence ID" value="RNA67745.1"/>
    <property type="molecule type" value="Genomic_DNA"/>
</dbReference>
<comment type="catalytic activity">
    <reaction evidence="8">
        <text>L-tyrosyl-[protein] + ATP = O-phospho-L-tyrosyl-[protein] + ADP + H(+)</text>
        <dbReference type="Rhea" id="RHEA:10596"/>
        <dbReference type="Rhea" id="RHEA-COMP:10136"/>
        <dbReference type="Rhea" id="RHEA-COMP:20101"/>
        <dbReference type="ChEBI" id="CHEBI:15378"/>
        <dbReference type="ChEBI" id="CHEBI:30616"/>
        <dbReference type="ChEBI" id="CHEBI:46858"/>
        <dbReference type="ChEBI" id="CHEBI:61978"/>
        <dbReference type="ChEBI" id="CHEBI:456216"/>
        <dbReference type="EC" id="2.7.10.2"/>
    </reaction>
</comment>
<keyword evidence="6" id="KW-0067">ATP-binding</keyword>
<dbReference type="GO" id="GO:0005886">
    <property type="term" value="C:plasma membrane"/>
    <property type="evidence" value="ECO:0007669"/>
    <property type="project" value="TreeGrafter"/>
</dbReference>
<comment type="caution">
    <text evidence="11">The sequence shown here is derived from an EMBL/GenBank/DDBJ whole genome shotgun (WGS) entry which is preliminary data.</text>
</comment>
<dbReference type="GO" id="GO:0042802">
    <property type="term" value="F:identical protein binding"/>
    <property type="evidence" value="ECO:0007669"/>
    <property type="project" value="UniProtKB-ARBA"/>
</dbReference>
<dbReference type="NCBIfam" id="TIGR01007">
    <property type="entry name" value="eps_fam"/>
    <property type="match status" value="1"/>
</dbReference>
<organism evidence="11 12">
    <name type="scientific">Alteribacter keqinensis</name>
    <dbReference type="NCBI Taxonomy" id="2483800"/>
    <lineage>
        <taxon>Bacteria</taxon>
        <taxon>Bacillati</taxon>
        <taxon>Bacillota</taxon>
        <taxon>Bacilli</taxon>
        <taxon>Bacillales</taxon>
        <taxon>Bacillaceae</taxon>
        <taxon>Alteribacter</taxon>
    </lineage>
</organism>
<dbReference type="FunFam" id="3.40.50.300:FF:000527">
    <property type="entry name" value="Tyrosine-protein kinase etk"/>
    <property type="match status" value="1"/>
</dbReference>
<dbReference type="EC" id="2.7.10.2" evidence="2"/>
<dbReference type="SUPFAM" id="SSF52540">
    <property type="entry name" value="P-loop containing nucleoside triphosphate hydrolases"/>
    <property type="match status" value="1"/>
</dbReference>
<name>A0A3M7TQJ9_9BACI</name>
<keyword evidence="4" id="KW-0547">Nucleotide-binding</keyword>
<comment type="similarity">
    <text evidence="1">Belongs to the CpsD/CapB family.</text>
</comment>
<keyword evidence="3 11" id="KW-0808">Transferase</keyword>
<proteinExistence type="inferred from homology"/>
<dbReference type="Pfam" id="PF13614">
    <property type="entry name" value="AAA_31"/>
    <property type="match status" value="1"/>
</dbReference>
<evidence type="ECO:0000256" key="7">
    <source>
        <dbReference type="ARBA" id="ARBA00023137"/>
    </source>
</evidence>
<evidence type="ECO:0000313" key="11">
    <source>
        <dbReference type="EMBL" id="RNA67745.1"/>
    </source>
</evidence>
<dbReference type="PANTHER" id="PTHR32309">
    <property type="entry name" value="TYROSINE-PROTEIN KINASE"/>
    <property type="match status" value="1"/>
</dbReference>
<evidence type="ECO:0000256" key="5">
    <source>
        <dbReference type="ARBA" id="ARBA00022777"/>
    </source>
</evidence>
<accession>A0A3M7TQJ9</accession>
<protein>
    <recommendedName>
        <fullName evidence="2">non-specific protein-tyrosine kinase</fullName>
        <ecNumber evidence="2">2.7.10.2</ecNumber>
    </recommendedName>
</protein>